<dbReference type="InterPro" id="IPR022016">
    <property type="entry name" value="DUF3597"/>
</dbReference>
<sequence>MGIFSNIFSKIMNVAHAATNTDNKPSTNSPSTSQPSSPAQNQAQTQAAPQTQQQAASAPQQHVDVEAILKNLASKAGTKFNYQTSIVDLLKLLNMDSSLDSRRKLADELHYSGDKNNTEAMNIWLIKQVYGKLSENGGKVPDNWKA</sequence>
<feature type="compositionally biased region" description="Low complexity" evidence="1">
    <location>
        <begin position="25"/>
        <end position="61"/>
    </location>
</feature>
<name>A0A6P1NG93_9PROT</name>
<accession>A0A6P1NG93</accession>
<feature type="domain" description="DUF3597" evidence="2">
    <location>
        <begin position="3"/>
        <end position="141"/>
    </location>
</feature>
<evidence type="ECO:0000259" key="2">
    <source>
        <dbReference type="Pfam" id="PF12200"/>
    </source>
</evidence>
<keyword evidence="4" id="KW-1185">Reference proteome</keyword>
<organism evidence="3 4">
    <name type="scientific">Aristophania vespae</name>
    <dbReference type="NCBI Taxonomy" id="2697033"/>
    <lineage>
        <taxon>Bacteria</taxon>
        <taxon>Pseudomonadati</taxon>
        <taxon>Pseudomonadota</taxon>
        <taxon>Alphaproteobacteria</taxon>
        <taxon>Acetobacterales</taxon>
        <taxon>Acetobacteraceae</taxon>
        <taxon>Aristophania</taxon>
    </lineage>
</organism>
<dbReference type="Pfam" id="PF12200">
    <property type="entry name" value="DUF3597"/>
    <property type="match status" value="1"/>
</dbReference>
<dbReference type="Proteomes" id="UP000463975">
    <property type="component" value="Chromosome"/>
</dbReference>
<dbReference type="EMBL" id="CP047652">
    <property type="protein sequence ID" value="QHI96263.1"/>
    <property type="molecule type" value="Genomic_DNA"/>
</dbReference>
<dbReference type="KEGG" id="bomb:GT348_08525"/>
<gene>
    <name evidence="3" type="ORF">GT348_08525</name>
</gene>
<evidence type="ECO:0000313" key="4">
    <source>
        <dbReference type="Proteomes" id="UP000463975"/>
    </source>
</evidence>
<evidence type="ECO:0000313" key="3">
    <source>
        <dbReference type="EMBL" id="QHI96263.1"/>
    </source>
</evidence>
<feature type="region of interest" description="Disordered" evidence="1">
    <location>
        <begin position="19"/>
        <end position="61"/>
    </location>
</feature>
<evidence type="ECO:0000256" key="1">
    <source>
        <dbReference type="SAM" id="MobiDB-lite"/>
    </source>
</evidence>
<dbReference type="AlphaFoldDB" id="A0A6P1NG93"/>
<reference evidence="3 4" key="1">
    <citation type="submission" date="2020-01" db="EMBL/GenBank/DDBJ databases">
        <title>Genome sequencing of strain KACC 21507.</title>
        <authorList>
            <person name="Heo J."/>
            <person name="Kim S.-J."/>
            <person name="Kim J.-S."/>
            <person name="Hong S.-B."/>
            <person name="Kwon S.-W."/>
        </authorList>
    </citation>
    <scope>NUCLEOTIDE SEQUENCE [LARGE SCALE GENOMIC DNA]</scope>
    <source>
        <strain evidence="3 4">KACC 21507</strain>
    </source>
</reference>
<dbReference type="SUPFAM" id="SSF158634">
    <property type="entry name" value="RPA2825-like"/>
    <property type="match status" value="1"/>
</dbReference>
<proteinExistence type="predicted"/>
<protein>
    <submittedName>
        <fullName evidence="3">DUF3597 family protein</fullName>
    </submittedName>
</protein>
<dbReference type="RefSeq" id="WP_160619335.1">
    <property type="nucleotide sequence ID" value="NZ_CP047652.1"/>
</dbReference>